<evidence type="ECO:0000313" key="1">
    <source>
        <dbReference type="EMBL" id="NEZ60355.1"/>
    </source>
</evidence>
<organism evidence="1 2">
    <name type="scientific">Adonisia turfae CCMR0081</name>
    <dbReference type="NCBI Taxonomy" id="2292702"/>
    <lineage>
        <taxon>Bacteria</taxon>
        <taxon>Bacillati</taxon>
        <taxon>Cyanobacteriota</taxon>
        <taxon>Adonisia</taxon>
        <taxon>Adonisia turfae</taxon>
    </lineage>
</organism>
<evidence type="ECO:0000313" key="2">
    <source>
        <dbReference type="Proteomes" id="UP000481033"/>
    </source>
</evidence>
<protein>
    <submittedName>
        <fullName evidence="1">Uncharacterized protein</fullName>
    </submittedName>
</protein>
<comment type="caution">
    <text evidence="1">The sequence shown here is derived from an EMBL/GenBank/DDBJ whole genome shotgun (WGS) entry which is preliminary data.</text>
</comment>
<sequence>MLDPALLRAARHIYRTYYEVHPEVVERPIGVAIGRTTRRGKLIFGPKPVLLPHESFIPLTQLEPGLH</sequence>
<name>A0A6M0RVT1_9CYAN</name>
<accession>A0A6M0RVT1</accession>
<dbReference type="Proteomes" id="UP000481033">
    <property type="component" value="Unassembled WGS sequence"/>
</dbReference>
<keyword evidence="2" id="KW-1185">Reference proteome</keyword>
<reference evidence="1 2" key="1">
    <citation type="journal article" date="2020" name="Microb. Ecol.">
        <title>Ecogenomics of the Marine Benthic Filamentous Cyanobacterium Adonisia.</title>
        <authorList>
            <person name="Walter J.M."/>
            <person name="Coutinho F.H."/>
            <person name="Leomil L."/>
            <person name="Hargreaves P.I."/>
            <person name="Campeao M.E."/>
            <person name="Vieira V.V."/>
            <person name="Silva B.S."/>
            <person name="Fistarol G.O."/>
            <person name="Salomon P.S."/>
            <person name="Sawabe T."/>
            <person name="Mino S."/>
            <person name="Hosokawa M."/>
            <person name="Miyashita H."/>
            <person name="Maruyama F."/>
            <person name="van Verk M.C."/>
            <person name="Dutilh B.E."/>
            <person name="Thompson C.C."/>
            <person name="Thompson F.L."/>
        </authorList>
    </citation>
    <scope>NUCLEOTIDE SEQUENCE [LARGE SCALE GENOMIC DNA]</scope>
    <source>
        <strain evidence="1 2">CCMR0081</strain>
    </source>
</reference>
<dbReference type="EMBL" id="QXHD01000004">
    <property type="protein sequence ID" value="NEZ60355.1"/>
    <property type="molecule type" value="Genomic_DNA"/>
</dbReference>
<gene>
    <name evidence="1" type="ORF">DXZ20_32875</name>
</gene>
<proteinExistence type="predicted"/>
<dbReference type="AlphaFoldDB" id="A0A6M0RVT1"/>